<dbReference type="AlphaFoldDB" id="A0A915ELM9"/>
<name>A0A915ELM9_9BILA</name>
<feature type="chain" id="PRO_5037839899" evidence="1">
    <location>
        <begin position="19"/>
        <end position="96"/>
    </location>
</feature>
<dbReference type="WBParaSite" id="jg6691">
    <property type="protein sequence ID" value="jg6691"/>
    <property type="gene ID" value="jg6691"/>
</dbReference>
<evidence type="ECO:0000313" key="2">
    <source>
        <dbReference type="Proteomes" id="UP000887574"/>
    </source>
</evidence>
<reference evidence="3" key="1">
    <citation type="submission" date="2022-11" db="UniProtKB">
        <authorList>
            <consortium name="WormBaseParasite"/>
        </authorList>
    </citation>
    <scope>IDENTIFICATION</scope>
</reference>
<accession>A0A915ELM9</accession>
<dbReference type="Proteomes" id="UP000887574">
    <property type="component" value="Unplaced"/>
</dbReference>
<organism evidence="2 3">
    <name type="scientific">Ditylenchus dipsaci</name>
    <dbReference type="NCBI Taxonomy" id="166011"/>
    <lineage>
        <taxon>Eukaryota</taxon>
        <taxon>Metazoa</taxon>
        <taxon>Ecdysozoa</taxon>
        <taxon>Nematoda</taxon>
        <taxon>Chromadorea</taxon>
        <taxon>Rhabditida</taxon>
        <taxon>Tylenchina</taxon>
        <taxon>Tylenchomorpha</taxon>
        <taxon>Sphaerularioidea</taxon>
        <taxon>Anguinidae</taxon>
        <taxon>Anguininae</taxon>
        <taxon>Ditylenchus</taxon>
    </lineage>
</organism>
<feature type="signal peptide" evidence="1">
    <location>
        <begin position="1"/>
        <end position="18"/>
    </location>
</feature>
<evidence type="ECO:0000313" key="3">
    <source>
        <dbReference type="WBParaSite" id="jg6691"/>
    </source>
</evidence>
<proteinExistence type="predicted"/>
<keyword evidence="2" id="KW-1185">Reference proteome</keyword>
<sequence length="96" mass="10963">MMSVLATISFMCFFCSSAFTPASSFTINEEDSPLIAAMLAEDQELYGARPYYRNMEQQQQQMSNNAAFLRALYSAQLCRSQSQFQLLLKQPLFHLT</sequence>
<protein>
    <submittedName>
        <fullName evidence="3">Uncharacterized protein</fullName>
    </submittedName>
</protein>
<evidence type="ECO:0000256" key="1">
    <source>
        <dbReference type="SAM" id="SignalP"/>
    </source>
</evidence>
<keyword evidence="1" id="KW-0732">Signal</keyword>